<accession>A0ACA9N0R2</accession>
<feature type="non-terminal residue" evidence="1">
    <location>
        <position position="1"/>
    </location>
</feature>
<name>A0ACA9N0R2_9GLOM</name>
<comment type="caution">
    <text evidence="1">The sequence shown here is derived from an EMBL/GenBank/DDBJ whole genome shotgun (WGS) entry which is preliminary data.</text>
</comment>
<evidence type="ECO:0000313" key="1">
    <source>
        <dbReference type="EMBL" id="CAG8624138.1"/>
    </source>
</evidence>
<proteinExistence type="predicted"/>
<sequence>NDTASDSKCDEYFSKMDPVSIKFLSSDELADFKHPLIRIVMVFQGSRNGVKMNQFGANRRKGYTSYDIVCRGVTNETYKVIGPDDNEDWRRCLCILGGYKEYLRYPNGTSMNSDDEGEARSRYPGAFPTEKHPYLWLKKEKKEDQEKEGGRG</sequence>
<evidence type="ECO:0000313" key="2">
    <source>
        <dbReference type="Proteomes" id="UP000789525"/>
    </source>
</evidence>
<dbReference type="EMBL" id="CAJVPT010017156">
    <property type="protein sequence ID" value="CAG8624138.1"/>
    <property type="molecule type" value="Genomic_DNA"/>
</dbReference>
<dbReference type="Proteomes" id="UP000789525">
    <property type="component" value="Unassembled WGS sequence"/>
</dbReference>
<keyword evidence="2" id="KW-1185">Reference proteome</keyword>
<gene>
    <name evidence="1" type="ORF">ACOLOM_LOCUS7427</name>
</gene>
<organism evidence="1 2">
    <name type="scientific">Acaulospora colombiana</name>
    <dbReference type="NCBI Taxonomy" id="27376"/>
    <lineage>
        <taxon>Eukaryota</taxon>
        <taxon>Fungi</taxon>
        <taxon>Fungi incertae sedis</taxon>
        <taxon>Mucoromycota</taxon>
        <taxon>Glomeromycotina</taxon>
        <taxon>Glomeromycetes</taxon>
        <taxon>Diversisporales</taxon>
        <taxon>Acaulosporaceae</taxon>
        <taxon>Acaulospora</taxon>
    </lineage>
</organism>
<reference evidence="1" key="1">
    <citation type="submission" date="2021-06" db="EMBL/GenBank/DDBJ databases">
        <authorList>
            <person name="Kallberg Y."/>
            <person name="Tangrot J."/>
            <person name="Rosling A."/>
        </authorList>
    </citation>
    <scope>NUCLEOTIDE SEQUENCE</scope>
    <source>
        <strain evidence="1">CL356</strain>
    </source>
</reference>
<protein>
    <submittedName>
        <fullName evidence="1">3101_t:CDS:1</fullName>
    </submittedName>
</protein>